<dbReference type="CDD" id="cd00130">
    <property type="entry name" value="PAS"/>
    <property type="match status" value="1"/>
</dbReference>
<evidence type="ECO:0000256" key="1">
    <source>
        <dbReference type="ARBA" id="ARBA00022630"/>
    </source>
</evidence>
<dbReference type="PROSITE" id="PS50112">
    <property type="entry name" value="PAS"/>
    <property type="match status" value="1"/>
</dbReference>
<dbReference type="PANTHER" id="PTHR47429">
    <property type="entry name" value="PROTEIN TWIN LOV 1"/>
    <property type="match status" value="1"/>
</dbReference>
<dbReference type="RefSeq" id="WP_097373871.1">
    <property type="nucleotide sequence ID" value="NZ_CP021404.1"/>
</dbReference>
<evidence type="ECO:0000256" key="3">
    <source>
        <dbReference type="ARBA" id="ARBA00022991"/>
    </source>
</evidence>
<dbReference type="SUPFAM" id="SSF55785">
    <property type="entry name" value="PYP-like sensor domain (PAS domain)"/>
    <property type="match status" value="1"/>
</dbReference>
<gene>
    <name evidence="6" type="ORF">CBW24_13320</name>
</gene>
<dbReference type="InterPro" id="IPR035965">
    <property type="entry name" value="PAS-like_dom_sf"/>
</dbReference>
<keyword evidence="7" id="KW-1185">Reference proteome</keyword>
<dbReference type="SUPFAM" id="SSF55874">
    <property type="entry name" value="ATPase domain of HSP90 chaperone/DNA topoisomerase II/histidine kinase"/>
    <property type="match status" value="1"/>
</dbReference>
<dbReference type="SMART" id="SM00387">
    <property type="entry name" value="HATPase_c"/>
    <property type="match status" value="1"/>
</dbReference>
<evidence type="ECO:0000256" key="2">
    <source>
        <dbReference type="ARBA" id="ARBA00022643"/>
    </source>
</evidence>
<dbReference type="Pfam" id="PF07568">
    <property type="entry name" value="HisKA_2"/>
    <property type="match status" value="1"/>
</dbReference>
<feature type="domain" description="PAS" evidence="5">
    <location>
        <begin position="34"/>
        <end position="87"/>
    </location>
</feature>
<protein>
    <recommendedName>
        <fullName evidence="8">Histidine kinase</fullName>
    </recommendedName>
</protein>
<keyword evidence="3" id="KW-0157">Chromophore</keyword>
<dbReference type="NCBIfam" id="TIGR00229">
    <property type="entry name" value="sensory_box"/>
    <property type="match status" value="1"/>
</dbReference>
<dbReference type="Gene3D" id="3.30.450.20">
    <property type="entry name" value="PAS domain"/>
    <property type="match status" value="1"/>
</dbReference>
<keyword evidence="1" id="KW-0285">Flavoprotein</keyword>
<dbReference type="PANTHER" id="PTHR47429:SF2">
    <property type="entry name" value="PROTEIN TWIN LOV 1"/>
    <property type="match status" value="1"/>
</dbReference>
<dbReference type="InterPro" id="IPR005467">
    <property type="entry name" value="His_kinase_dom"/>
</dbReference>
<dbReference type="InterPro" id="IPR036890">
    <property type="entry name" value="HATPase_C_sf"/>
</dbReference>
<dbReference type="OrthoDB" id="489241at2"/>
<evidence type="ECO:0000259" key="5">
    <source>
        <dbReference type="PROSITE" id="PS50112"/>
    </source>
</evidence>
<feature type="domain" description="Histidine kinase" evidence="4">
    <location>
        <begin position="150"/>
        <end position="343"/>
    </location>
</feature>
<dbReference type="Pfam" id="PF13581">
    <property type="entry name" value="HATPase_c_2"/>
    <property type="match status" value="1"/>
</dbReference>
<dbReference type="KEGG" id="cmag:CBW24_13320"/>
<reference evidence="6 7" key="1">
    <citation type="submission" date="2017-05" db="EMBL/GenBank/DDBJ databases">
        <title>Comparative genomic and metabolic analysis of manganese-oxidizing mechanisms in Celeribater manganoxidans DY25T: its adaption to the environment of polymetallic nodule.</title>
        <authorList>
            <person name="Wang X."/>
        </authorList>
    </citation>
    <scope>NUCLEOTIDE SEQUENCE [LARGE SCALE GENOMIC DNA]</scope>
    <source>
        <strain evidence="6 7">DY25</strain>
    </source>
</reference>
<dbReference type="InterPro" id="IPR003594">
    <property type="entry name" value="HATPase_dom"/>
</dbReference>
<dbReference type="EMBL" id="CP021404">
    <property type="protein sequence ID" value="ATI42885.1"/>
    <property type="molecule type" value="Genomic_DNA"/>
</dbReference>
<dbReference type="AlphaFoldDB" id="A0A291M2E1"/>
<dbReference type="Proteomes" id="UP000219050">
    <property type="component" value="Chromosome"/>
</dbReference>
<dbReference type="InterPro" id="IPR000014">
    <property type="entry name" value="PAS"/>
</dbReference>
<sequence>MDTQDISAMDESRAIERFSRSRIAMVLTDPRQKDNPIIYVNRAFEAMTGYSRSAAIGRNCRFLQGEKTDPKTVAQLRQAIEDCTDVSVEILNYRADGVAFRNRLTISPIEDHDSECAYFVGLQLAVGQDTDKSEGDAARQGDVVDDHLSEIQHRVKNHLSMIVGMIRMQSRKSGDADGFAALARRIESLQLLYEEMSLSDHMNNRDVIPLGTYLSRIVNSIAHIDGRAGVRVTTEIEAVDANTHDATQLGLVLSEVVTNAFQHAFEGRDVGLLEVRLTNLSSGGIRLVVADDGIGMPEGLTWPKPGSLGGKIMQGLVDSLDGKFDITRGDTGTIITIDVPKITPNDS</sequence>
<evidence type="ECO:0000313" key="7">
    <source>
        <dbReference type="Proteomes" id="UP000219050"/>
    </source>
</evidence>
<evidence type="ECO:0000313" key="6">
    <source>
        <dbReference type="EMBL" id="ATI42885.1"/>
    </source>
</evidence>
<evidence type="ECO:0000259" key="4">
    <source>
        <dbReference type="PROSITE" id="PS50109"/>
    </source>
</evidence>
<proteinExistence type="predicted"/>
<dbReference type="Pfam" id="PF13426">
    <property type="entry name" value="PAS_9"/>
    <property type="match status" value="1"/>
</dbReference>
<name>A0A291M2E1_9RHOB</name>
<dbReference type="PROSITE" id="PS50109">
    <property type="entry name" value="HIS_KIN"/>
    <property type="match status" value="1"/>
</dbReference>
<keyword evidence="2" id="KW-0288">FMN</keyword>
<dbReference type="InterPro" id="IPR011495">
    <property type="entry name" value="Sig_transdc_His_kin_sub2_dim/P"/>
</dbReference>
<accession>A0A291M2E1</accession>
<dbReference type="Gene3D" id="3.30.565.10">
    <property type="entry name" value="Histidine kinase-like ATPase, C-terminal domain"/>
    <property type="match status" value="1"/>
</dbReference>
<evidence type="ECO:0008006" key="8">
    <source>
        <dbReference type="Google" id="ProtNLM"/>
    </source>
</evidence>
<organism evidence="6 7">
    <name type="scientific">Pacificitalea manganoxidans</name>
    <dbReference type="NCBI Taxonomy" id="1411902"/>
    <lineage>
        <taxon>Bacteria</taxon>
        <taxon>Pseudomonadati</taxon>
        <taxon>Pseudomonadota</taxon>
        <taxon>Alphaproteobacteria</taxon>
        <taxon>Rhodobacterales</taxon>
        <taxon>Paracoccaceae</taxon>
        <taxon>Pacificitalea</taxon>
    </lineage>
</organism>